<evidence type="ECO:0000313" key="2">
    <source>
        <dbReference type="Proteomes" id="UP001518990"/>
    </source>
</evidence>
<evidence type="ECO:0000313" key="1">
    <source>
        <dbReference type="EMBL" id="MBO1077092.1"/>
    </source>
</evidence>
<reference evidence="1 2" key="1">
    <citation type="submission" date="2020-09" db="EMBL/GenBank/DDBJ databases">
        <title>Roseomonas.</title>
        <authorList>
            <person name="Zhu W."/>
        </authorList>
    </citation>
    <scope>NUCLEOTIDE SEQUENCE [LARGE SCALE GENOMIC DNA]</scope>
    <source>
        <strain evidence="1 2">1311</strain>
    </source>
</reference>
<keyword evidence="2" id="KW-1185">Reference proteome</keyword>
<comment type="caution">
    <text evidence="1">The sequence shown here is derived from an EMBL/GenBank/DDBJ whole genome shotgun (WGS) entry which is preliminary data.</text>
</comment>
<dbReference type="Proteomes" id="UP001518990">
    <property type="component" value="Unassembled WGS sequence"/>
</dbReference>
<sequence>MPDRAVAVTGVRATVLSPFHYHSLAVPGGTATQPNFLTDRQVSFALGAALGCLAPSPALPRKDYRTHLSALPFLASVFRTAEPRLLPPMARRLNLDEDAGLTKAVQDATGTGNLKTYFFVQEVPPGVEYYGAVFGADPFALAAQAEGHPCREIVVRTGRHLGGLLRLQPIEPGSVHLNVHTAALFGQDRDLSVSIFAMHDLQLTPLMTVEQAAAQVGRWRSFAPIMV</sequence>
<dbReference type="EMBL" id="JACTNF010000041">
    <property type="protein sequence ID" value="MBO1077092.1"/>
    <property type="molecule type" value="Genomic_DNA"/>
</dbReference>
<proteinExistence type="predicted"/>
<organism evidence="1 2">
    <name type="scientific">Roseomonas marmotae</name>
    <dbReference type="NCBI Taxonomy" id="2768161"/>
    <lineage>
        <taxon>Bacteria</taxon>
        <taxon>Pseudomonadati</taxon>
        <taxon>Pseudomonadota</taxon>
        <taxon>Alphaproteobacteria</taxon>
        <taxon>Acetobacterales</taxon>
        <taxon>Roseomonadaceae</taxon>
        <taxon>Roseomonas</taxon>
    </lineage>
</organism>
<accession>A0ABS3KI08</accession>
<name>A0ABS3KI08_9PROT</name>
<protein>
    <submittedName>
        <fullName evidence="1">Uncharacterized protein</fullName>
    </submittedName>
</protein>
<gene>
    <name evidence="1" type="ORF">IAI60_21015</name>
</gene>
<dbReference type="RefSeq" id="WP_207450896.1">
    <property type="nucleotide sequence ID" value="NZ_CP061098.1"/>
</dbReference>